<dbReference type="AlphaFoldDB" id="X0TT81"/>
<dbReference type="SUPFAM" id="SSF55781">
    <property type="entry name" value="GAF domain-like"/>
    <property type="match status" value="1"/>
</dbReference>
<accession>X0TT81</accession>
<comment type="caution">
    <text evidence="1">The sequence shown here is derived from an EMBL/GenBank/DDBJ whole genome shotgun (WGS) entry which is preliminary data.</text>
</comment>
<sequence>LKEQGDELLVLLTKAIGIRQATLLFPETGSDDFSVQIAEPKNNEFANLKLKTNNPIVKYLERERVPLTKENLTVLPEFLGLWSEEKDEIESKDIEILIPLISRDRLIAILVLGKKKSGRYSLEEFNIITNITDRVAVTMEKEYLSEQLRERETELSVINNCSAIVASSLNIQEIFGSFVEELKKIVDVNWASI</sequence>
<dbReference type="Gene3D" id="3.30.450.40">
    <property type="match status" value="1"/>
</dbReference>
<name>X0TT81_9ZZZZ</name>
<evidence type="ECO:0008006" key="2">
    <source>
        <dbReference type="Google" id="ProtNLM"/>
    </source>
</evidence>
<feature type="non-terminal residue" evidence="1">
    <location>
        <position position="193"/>
    </location>
</feature>
<feature type="non-terminal residue" evidence="1">
    <location>
        <position position="1"/>
    </location>
</feature>
<evidence type="ECO:0000313" key="1">
    <source>
        <dbReference type="EMBL" id="GAF90396.1"/>
    </source>
</evidence>
<reference evidence="1" key="1">
    <citation type="journal article" date="2014" name="Front. Microbiol.">
        <title>High frequency of phylogenetically diverse reductive dehalogenase-homologous genes in deep subseafloor sedimentary metagenomes.</title>
        <authorList>
            <person name="Kawai M."/>
            <person name="Futagami T."/>
            <person name="Toyoda A."/>
            <person name="Takaki Y."/>
            <person name="Nishi S."/>
            <person name="Hori S."/>
            <person name="Arai W."/>
            <person name="Tsubouchi T."/>
            <person name="Morono Y."/>
            <person name="Uchiyama I."/>
            <person name="Ito T."/>
            <person name="Fujiyama A."/>
            <person name="Inagaki F."/>
            <person name="Takami H."/>
        </authorList>
    </citation>
    <scope>NUCLEOTIDE SEQUENCE</scope>
    <source>
        <strain evidence="1">Expedition CK06-06</strain>
    </source>
</reference>
<proteinExistence type="predicted"/>
<dbReference type="InterPro" id="IPR029016">
    <property type="entry name" value="GAF-like_dom_sf"/>
</dbReference>
<gene>
    <name evidence="1" type="ORF">S01H1_22622</name>
</gene>
<protein>
    <recommendedName>
        <fullName evidence="2">GAF domain-containing protein</fullName>
    </recommendedName>
</protein>
<dbReference type="EMBL" id="BARS01012807">
    <property type="protein sequence ID" value="GAF90396.1"/>
    <property type="molecule type" value="Genomic_DNA"/>
</dbReference>
<organism evidence="1">
    <name type="scientific">marine sediment metagenome</name>
    <dbReference type="NCBI Taxonomy" id="412755"/>
    <lineage>
        <taxon>unclassified sequences</taxon>
        <taxon>metagenomes</taxon>
        <taxon>ecological metagenomes</taxon>
    </lineage>
</organism>